<keyword evidence="2" id="KW-1185">Reference proteome</keyword>
<comment type="caution">
    <text evidence="1">The sequence shown here is derived from an EMBL/GenBank/DDBJ whole genome shotgun (WGS) entry which is preliminary data.</text>
</comment>
<organism evidence="1 2">
    <name type="scientific">Trametes sanguinea</name>
    <dbReference type="NCBI Taxonomy" id="158606"/>
    <lineage>
        <taxon>Eukaryota</taxon>
        <taxon>Fungi</taxon>
        <taxon>Dikarya</taxon>
        <taxon>Basidiomycota</taxon>
        <taxon>Agaricomycotina</taxon>
        <taxon>Agaricomycetes</taxon>
        <taxon>Polyporales</taxon>
        <taxon>Polyporaceae</taxon>
        <taxon>Trametes</taxon>
    </lineage>
</organism>
<protein>
    <submittedName>
        <fullName evidence="1">Uncharacterized protein</fullName>
    </submittedName>
</protein>
<accession>A0ACC1QAD8</accession>
<evidence type="ECO:0000313" key="1">
    <source>
        <dbReference type="EMBL" id="KAJ3019388.1"/>
    </source>
</evidence>
<evidence type="ECO:0000313" key="2">
    <source>
        <dbReference type="Proteomes" id="UP001144978"/>
    </source>
</evidence>
<name>A0ACC1QAD8_9APHY</name>
<proteinExistence type="predicted"/>
<reference evidence="1" key="1">
    <citation type="submission" date="2022-08" db="EMBL/GenBank/DDBJ databases">
        <title>Genome Sequence of Pycnoporus sanguineus.</title>
        <authorList>
            <person name="Buettner E."/>
        </authorList>
    </citation>
    <scope>NUCLEOTIDE SEQUENCE</scope>
    <source>
        <strain evidence="1">CG-C14</strain>
    </source>
</reference>
<dbReference type="Proteomes" id="UP001144978">
    <property type="component" value="Unassembled WGS sequence"/>
</dbReference>
<dbReference type="EMBL" id="JANSHE010000011">
    <property type="protein sequence ID" value="KAJ3019388.1"/>
    <property type="molecule type" value="Genomic_DNA"/>
</dbReference>
<gene>
    <name evidence="1" type="ORF">NUW54_g96</name>
</gene>
<sequence length="1891" mass="204392">MPQQRQGLHCANISHLVLMICYSSAHKALWIVHQVSAKPCSQHIRAAQRLNMANALFRFRCLPATTPPLHILLLLTIIFAHLASGLRLESLSPAARRYRQHLQLAPRDQYPSRSRPSRIRHGDTQPVSSKISIAPAILPRRQAISSNIGAHGLQSRQVEDESCNNITITPPGFDGSCSVAQPCPNGACCGPSGFCGYGNNYCGDGCTSNCDAVAECGPDAAPGHQQCPLNVCCSQFGFCGSTDEFCGTNCIGSHCGTPSIPTDINSPVTSRIVGYYEGWASSRPCDQWFPDNIPSAGYTHLNYAFASIDPTTFEVIPASASDVPQYTAFTNLKQSNPNLKTYISIGGWSFNDPPTQHVFSDMSASPANRQAFANSLVIFLVAYGFDGVDIDWEYPVACERGGVPSDKQNMVDMFQTVRSTFAASGHTFGLTFTAPSSYWYLQHFDLLGLLTYADWVNLMSYDLHGVWDAKDVFIGNIVQAHTNLTEIKQSINLFQRVGVPLDRIVLGLGFYGRSFQLSDVSCSVPGCPFNGPAPGGPCTAADGTLSFAEIQEVLSRSNATAVYDETAQVKYLVYDTDNWISYDDKDTFNAKLDFARGAGLGGVMVWSADQDDFEYVLPCRSCPLAIAHKSSPTGSATALSAVLGEDPTQIIPRSEDLNSRDGKQCVQPGCGRTCPSGYVQMTDVTDGKLGEPSMLENYVGVFAVLPQLHQRQTVPQALETLSVVPLTKFPRTVNGEEQVRFTPYPFGYLKAHHGPYIEVEYCDGVCLTGEITLAVDSWGTGRKCSSGHKAFCCESGLTADEISRGIDCQWCTLIHARQYGIAITQMTAARYRTRQQRRLSTAVRDLFPNPPEDGDMSWDLQDNPIDENAPNGGTDADDDSFGLIAMDGPSNLLSSVAPESGWVLVGCTGNTTGIQSVIAYCTTDQSEIGSPCTAVFEGDAKNTIIKLPSGCGGPYARLHEIGTNPTIRLPSTHAARKPGPNPVYDLQFDFEFARMSETRDVSDGSVLLRIDATTIPGYWAEIDTSDPNSPLRREFQRRWFGSFGDWLARLNKVKSKTQAALRMSKSFESVLYSASQSCASADGTTTFDSSISLTAQGSADYMVEYGFYLEGTIFPPDIDQAYIYVSSQGSATIGLEMAGRAQADYNSGQVAIIPPIYWPGLSYPGIVSVGPALNIYGQLRGAIAISGTIGATVAYPLPELHIALGITGNDSKQSNVDGTGLGLSIPTTFEVAPTFDVALSDLDITTMVSSIDAIPEASLTFNLLPNTPVHVNARAYIALDGGLSAFFENDGLSSVTAHVTAGVKAVAGVEASAGTSAQYTLGPFYLYQNTLDLYEQTIPLPGTSQHRRSLPYGSLVEDGIFGASEATLISEGTRASLSLTPSVEPPFTVLLGRRSLIDGTLLCPAVTDGGNTRCAQDLADDDPADADPDDTSDELSRRFIFMDDGHLNISKPAEDVKVPMCPGLSEHNNYGVLVPQQSAKSTGLVDLPLDVDLSILAYLSAYPNVKFAREHVYEIQLLTQFMSDVISTTFPSTSAYCAAIKQMIFKAVSLNTNAGSIRVQLSALLAATEPTGRDPMPMLFDVANSAKQAFISGRRRFHIPSKLRKKAPGNVIYLIRAAAASVEYMQSQEVQLTFSRIARAVESLWVDYYAYNALPKPPQFDVKMAYQEWVAHILGSYVANANQFFGDAIAVLDAALTANGDSIMIGVPMDCSPQKVKFDRDAFHTLTQALPTGTAAVGGGLGWTYPHAAGMLIALFDTGYTSTGTVLRVSLVVQTVLRGSHESPSSNAHLGPDFKAGSESIGTIWSGFDHRAYHASKIATMKSTTWAQATSRLHDNDQYCNQKRDTLALAGRSPTRYADSRVTPHWRTATCWSPLGRHIVMEDRLRLQLAA</sequence>